<keyword evidence="3" id="KW-1185">Reference proteome</keyword>
<dbReference type="Proteomes" id="UP000659698">
    <property type="component" value="Unassembled WGS sequence"/>
</dbReference>
<evidence type="ECO:0000313" key="2">
    <source>
        <dbReference type="EMBL" id="MBC3541430.1"/>
    </source>
</evidence>
<dbReference type="Pfam" id="PF22560">
    <property type="entry name" value="GMT-wHTH"/>
    <property type="match status" value="1"/>
</dbReference>
<comment type="caution">
    <text evidence="2">The sequence shown here is derived from an EMBL/GenBank/DDBJ whole genome shotgun (WGS) entry which is preliminary data.</text>
</comment>
<accession>A0ABR6VW73</accession>
<gene>
    <name evidence="2" type="ORF">H7U12_17175</name>
</gene>
<organism evidence="2 3">
    <name type="scientific">Rufibacter sediminis</name>
    <dbReference type="NCBI Taxonomy" id="2762756"/>
    <lineage>
        <taxon>Bacteria</taxon>
        <taxon>Pseudomonadati</taxon>
        <taxon>Bacteroidota</taxon>
        <taxon>Cytophagia</taxon>
        <taxon>Cytophagales</taxon>
        <taxon>Hymenobacteraceae</taxon>
        <taxon>Rufibacter</taxon>
    </lineage>
</organism>
<reference evidence="2 3" key="1">
    <citation type="journal article" date="2019" name="Int. J. Syst. Evol. Microbiol.">
        <title>Rufibacter sediminis sp. nov., isolated from freshwater lake sediment.</title>
        <authorList>
            <person name="Qu J.H."/>
            <person name="Zhang L.J."/>
            <person name="Fu Y.H."/>
            <person name="Li H.F."/>
        </authorList>
    </citation>
    <scope>NUCLEOTIDE SEQUENCE [LARGE SCALE GENOMIC DNA]</scope>
    <source>
        <strain evidence="2 3">H-1</strain>
    </source>
</reference>
<dbReference type="EMBL" id="JACOAF010000041">
    <property type="protein sequence ID" value="MBC3541430.1"/>
    <property type="molecule type" value="Genomic_DNA"/>
</dbReference>
<protein>
    <recommendedName>
        <fullName evidence="1">GMT-like wHTH domain-containing protein</fullName>
    </recommendedName>
</protein>
<name>A0ABR6VW73_9BACT</name>
<evidence type="ECO:0000259" key="1">
    <source>
        <dbReference type="Pfam" id="PF22560"/>
    </source>
</evidence>
<dbReference type="InterPro" id="IPR054339">
    <property type="entry name" value="GMT_wHTH"/>
</dbReference>
<feature type="domain" description="GMT-like wHTH" evidence="1">
    <location>
        <begin position="308"/>
        <end position="362"/>
    </location>
</feature>
<sequence>MKEVATGTDPKEFFKQKRSTAELKEEIFLKFFPLWCETLFYRQEAVEKVLYLDTSAGLGAEEDGEMPVSFKVLKSIFARTGGRQDLNKVVQPFLYEGNKALAATLPQAAEALPFYAELHQKPLFLNLPEHVEMLQAQEPEATAALLLVDPFGNKFSQELWTRSLAHEKTDSFLLFDYKRMTAALREQKSPTSLQTLLGDRLPELRSYFAKTTSAAKKETYALKAFSACLQEKGLQTSRFRINVPGKEQSSHHVWFVSRNELAHTKFKELLLPYCEVQEDGVPVFGANLKTVRLLVPEYSRYLEFSLVNLMEDLVQHASVYNSMMLEKIYQKHSVGKPYSRENYQTAIEKLKEQGKITLLNPKTGQVVYKLTYACRIKFKG</sequence>
<dbReference type="RefSeq" id="WP_186640289.1">
    <property type="nucleotide sequence ID" value="NZ_JACOAF010000041.1"/>
</dbReference>
<evidence type="ECO:0000313" key="3">
    <source>
        <dbReference type="Proteomes" id="UP000659698"/>
    </source>
</evidence>
<proteinExistence type="predicted"/>